<feature type="transmembrane region" description="Helical" evidence="7">
    <location>
        <begin position="210"/>
        <end position="226"/>
    </location>
</feature>
<dbReference type="NCBIfam" id="NF002457">
    <property type="entry name" value="PRK01637.1"/>
    <property type="match status" value="1"/>
</dbReference>
<name>A0ABR9FHY8_9GAMM</name>
<keyword evidence="4 7" id="KW-0812">Transmembrane</keyword>
<evidence type="ECO:0000256" key="2">
    <source>
        <dbReference type="ARBA" id="ARBA00022475"/>
    </source>
</evidence>
<dbReference type="EMBL" id="RRZA01000005">
    <property type="protein sequence ID" value="MBE0456418.1"/>
    <property type="molecule type" value="Genomic_DNA"/>
</dbReference>
<reference evidence="8 9" key="1">
    <citation type="submission" date="2020-07" db="EMBL/GenBank/DDBJ databases">
        <title>Halophilic bacteria isolated from french cheeses.</title>
        <authorList>
            <person name="Kothe C.I."/>
            <person name="Farah-Kraiem B."/>
            <person name="Renault P."/>
            <person name="Dridi B."/>
        </authorList>
    </citation>
    <scope>NUCLEOTIDE SEQUENCE [LARGE SCALE GENOMIC DNA]</scope>
    <source>
        <strain evidence="8 9">FME14</strain>
    </source>
</reference>
<dbReference type="RefSeq" id="WP_192540647.1">
    <property type="nucleotide sequence ID" value="NZ_CAXYBX010000001.1"/>
</dbReference>
<comment type="caution">
    <text evidence="8">The sequence shown here is derived from an EMBL/GenBank/DDBJ whole genome shotgun (WGS) entry which is preliminary data.</text>
</comment>
<evidence type="ECO:0000256" key="3">
    <source>
        <dbReference type="ARBA" id="ARBA00022519"/>
    </source>
</evidence>
<gene>
    <name evidence="8" type="ORF">EI167_02940</name>
</gene>
<accession>A0ABR9FHY8</accession>
<feature type="transmembrane region" description="Helical" evidence="7">
    <location>
        <begin position="188"/>
        <end position="205"/>
    </location>
</feature>
<protein>
    <recommendedName>
        <fullName evidence="7">UPF0761 membrane protein EI167_02940</fullName>
    </recommendedName>
</protein>
<dbReference type="InterPro" id="IPR023679">
    <property type="entry name" value="UPF0761_bac"/>
</dbReference>
<evidence type="ECO:0000256" key="7">
    <source>
        <dbReference type="HAMAP-Rule" id="MF_00672"/>
    </source>
</evidence>
<keyword evidence="2 7" id="KW-1003">Cell membrane</keyword>
<keyword evidence="5 7" id="KW-1133">Transmembrane helix</keyword>
<feature type="transmembrane region" description="Helical" evidence="7">
    <location>
        <begin position="144"/>
        <end position="168"/>
    </location>
</feature>
<dbReference type="PIRSF" id="PIRSF035875">
    <property type="entry name" value="RNase_BN"/>
    <property type="match status" value="1"/>
</dbReference>
<evidence type="ECO:0000256" key="4">
    <source>
        <dbReference type="ARBA" id="ARBA00022692"/>
    </source>
</evidence>
<dbReference type="PANTHER" id="PTHR30213:SF0">
    <property type="entry name" value="UPF0761 MEMBRANE PROTEIN YIHY"/>
    <property type="match status" value="1"/>
</dbReference>
<dbReference type="HAMAP" id="MF_00672">
    <property type="entry name" value="UPF0761"/>
    <property type="match status" value="1"/>
</dbReference>
<dbReference type="InterPro" id="IPR017039">
    <property type="entry name" value="Virul_fac_BrkB"/>
</dbReference>
<dbReference type="Pfam" id="PF03631">
    <property type="entry name" value="Virul_fac_BrkB"/>
    <property type="match status" value="1"/>
</dbReference>
<dbReference type="Proteomes" id="UP000707245">
    <property type="component" value="Unassembled WGS sequence"/>
</dbReference>
<feature type="transmembrane region" description="Helical" evidence="7">
    <location>
        <begin position="41"/>
        <end position="64"/>
    </location>
</feature>
<evidence type="ECO:0000313" key="9">
    <source>
        <dbReference type="Proteomes" id="UP000707245"/>
    </source>
</evidence>
<organism evidence="8 9">
    <name type="scientific">Pseudoalteromonas prydzensis</name>
    <dbReference type="NCBI Taxonomy" id="182141"/>
    <lineage>
        <taxon>Bacteria</taxon>
        <taxon>Pseudomonadati</taxon>
        <taxon>Pseudomonadota</taxon>
        <taxon>Gammaproteobacteria</taxon>
        <taxon>Alteromonadales</taxon>
        <taxon>Pseudoalteromonadaceae</taxon>
        <taxon>Pseudoalteromonas</taxon>
    </lineage>
</organism>
<dbReference type="PANTHER" id="PTHR30213">
    <property type="entry name" value="INNER MEMBRANE PROTEIN YHJD"/>
    <property type="match status" value="1"/>
</dbReference>
<proteinExistence type="inferred from homology"/>
<feature type="transmembrane region" description="Helical" evidence="7">
    <location>
        <begin position="104"/>
        <end position="123"/>
    </location>
</feature>
<keyword evidence="6 7" id="KW-0472">Membrane</keyword>
<feature type="transmembrane region" description="Helical" evidence="7">
    <location>
        <begin position="246"/>
        <end position="271"/>
    </location>
</feature>
<evidence type="ECO:0000256" key="5">
    <source>
        <dbReference type="ARBA" id="ARBA00022989"/>
    </source>
</evidence>
<evidence type="ECO:0000256" key="1">
    <source>
        <dbReference type="ARBA" id="ARBA00004651"/>
    </source>
</evidence>
<comment type="subcellular location">
    <subcellularLocation>
        <location evidence="1 7">Cell membrane</location>
        <topology evidence="1 7">Multi-pass membrane protein</topology>
    </subcellularLocation>
</comment>
<comment type="similarity">
    <text evidence="7">Belongs to the UPF0761 family.</text>
</comment>
<evidence type="ECO:0000256" key="6">
    <source>
        <dbReference type="ARBA" id="ARBA00023136"/>
    </source>
</evidence>
<sequence>MSDKVALYKQQVMSFLRQQPGWWMQYVNRCIDDQITVNAGYLAYVTLLSLVPLIAVGVAIFSAFPGFEDTRIAIENFLFANFIPTSSDVIKEHITSFAGNANQMTAVGIGFLAAIALLLIRNVDATLNRIWRIKAKRPMMISFAVYWMVLSLGPLLLGASIGVTSYIVSLVSFADQGIPGFSGFLLKLLPYLISMAGFILLYTLVPNTRVSFRAAIPGALFAALLFELTKKGFALYISHFPSYEVIYGAVATIPILFVWIYLSWVVVLLGAEFTVCVSPQNIADTPEIVLEDESDAIN</sequence>
<dbReference type="NCBIfam" id="TIGR00765">
    <property type="entry name" value="yihY_not_rbn"/>
    <property type="match status" value="1"/>
</dbReference>
<keyword evidence="3" id="KW-0997">Cell inner membrane</keyword>
<keyword evidence="9" id="KW-1185">Reference proteome</keyword>
<evidence type="ECO:0000313" key="8">
    <source>
        <dbReference type="EMBL" id="MBE0456418.1"/>
    </source>
</evidence>